<evidence type="ECO:0000259" key="1">
    <source>
        <dbReference type="Pfam" id="PF12146"/>
    </source>
</evidence>
<dbReference type="InterPro" id="IPR022742">
    <property type="entry name" value="Hydrolase_4"/>
</dbReference>
<dbReference type="EMBL" id="JABCKY010000001">
    <property type="protein sequence ID" value="NMT62883.1"/>
    <property type="molecule type" value="Genomic_DNA"/>
</dbReference>
<dbReference type="SUPFAM" id="SSF53474">
    <property type="entry name" value="alpha/beta-Hydrolases"/>
    <property type="match status" value="1"/>
</dbReference>
<dbReference type="GO" id="GO:0016787">
    <property type="term" value="F:hydrolase activity"/>
    <property type="evidence" value="ECO:0007669"/>
    <property type="project" value="UniProtKB-KW"/>
</dbReference>
<accession>A0A7Y0NKJ5</accession>
<sequence length="252" mass="26980">MTRSKVEFVNAQGHSLAGLLELPGQGKPRAMALFAHCFTCGKDIAAASRIGRALAKHGIGVLRFDFTGLGSSDGDFGNTSFSSNIEDLLSAGEFLEEHYQAPRIVIGHSLGGAAVLAAAQRMASVEAVATIGAPSTADHVQHLFDGKANEIRELGEAEVTLAGRKFNVKSQMLDDLVQWNTPDHIGNLRKALIIFHSPVDQVVDISEAAAIYQAAKHPKSFISLDNADHLLSRAADAEYVADMLVAWSSRYL</sequence>
<comment type="caution">
    <text evidence="2">The sequence shown here is derived from an EMBL/GenBank/DDBJ whole genome shotgun (WGS) entry which is preliminary data.</text>
</comment>
<dbReference type="Pfam" id="PF12146">
    <property type="entry name" value="Hydrolase_4"/>
    <property type="match status" value="1"/>
</dbReference>
<feature type="domain" description="Serine aminopeptidase S33" evidence="1">
    <location>
        <begin position="28"/>
        <end position="132"/>
    </location>
</feature>
<dbReference type="RefSeq" id="WP_135954240.1">
    <property type="nucleotide sequence ID" value="NZ_JABCKY010000001.1"/>
</dbReference>
<organism evidence="2 3">
    <name type="scientific">Marinobacter orientalis</name>
    <dbReference type="NCBI Taxonomy" id="1928859"/>
    <lineage>
        <taxon>Bacteria</taxon>
        <taxon>Pseudomonadati</taxon>
        <taxon>Pseudomonadota</taxon>
        <taxon>Gammaproteobacteria</taxon>
        <taxon>Pseudomonadales</taxon>
        <taxon>Marinobacteraceae</taxon>
        <taxon>Marinobacter</taxon>
    </lineage>
</organism>
<reference evidence="2 3" key="1">
    <citation type="submission" date="2020-04" db="EMBL/GenBank/DDBJ databases">
        <title>Marinobacter oceani sp. nov., isolated from marine solar saltern.</title>
        <authorList>
            <person name="Chen X.-Y."/>
        </authorList>
    </citation>
    <scope>NUCLEOTIDE SEQUENCE [LARGE SCALE GENOMIC DNA]</scope>
    <source>
        <strain evidence="2 3">W62</strain>
    </source>
</reference>
<dbReference type="OrthoDB" id="9789573at2"/>
<evidence type="ECO:0000313" key="3">
    <source>
        <dbReference type="Proteomes" id="UP000567186"/>
    </source>
</evidence>
<dbReference type="InterPro" id="IPR029058">
    <property type="entry name" value="AB_hydrolase_fold"/>
</dbReference>
<keyword evidence="3" id="KW-1185">Reference proteome</keyword>
<evidence type="ECO:0000313" key="2">
    <source>
        <dbReference type="EMBL" id="NMT62883.1"/>
    </source>
</evidence>
<dbReference type="Gene3D" id="3.40.50.1820">
    <property type="entry name" value="alpha/beta hydrolase"/>
    <property type="match status" value="1"/>
</dbReference>
<dbReference type="PANTHER" id="PTHR11614">
    <property type="entry name" value="PHOSPHOLIPASE-RELATED"/>
    <property type="match status" value="1"/>
</dbReference>
<dbReference type="AlphaFoldDB" id="A0A7Y0NKJ5"/>
<protein>
    <submittedName>
        <fullName evidence="2">Alpha/beta hydrolase</fullName>
    </submittedName>
</protein>
<dbReference type="InterPro" id="IPR051044">
    <property type="entry name" value="MAG_DAG_Lipase"/>
</dbReference>
<keyword evidence="2" id="KW-0378">Hydrolase</keyword>
<gene>
    <name evidence="2" type="ORF">HIU99_04655</name>
</gene>
<name>A0A7Y0NKJ5_9GAMM</name>
<proteinExistence type="predicted"/>
<dbReference type="Proteomes" id="UP000567186">
    <property type="component" value="Unassembled WGS sequence"/>
</dbReference>